<keyword evidence="3" id="KW-1185">Reference proteome</keyword>
<accession>W9XG69</accession>
<evidence type="ECO:0000313" key="2">
    <source>
        <dbReference type="EMBL" id="EXJ75936.1"/>
    </source>
</evidence>
<dbReference type="STRING" id="1182543.W9XG69"/>
<evidence type="ECO:0000313" key="3">
    <source>
        <dbReference type="Proteomes" id="UP000019471"/>
    </source>
</evidence>
<dbReference type="AlphaFoldDB" id="W9XG69"/>
<dbReference type="HOGENOM" id="CLU_025396_0_0_1"/>
<keyword evidence="1" id="KW-0472">Membrane</keyword>
<evidence type="ECO:0000256" key="1">
    <source>
        <dbReference type="SAM" id="Phobius"/>
    </source>
</evidence>
<protein>
    <submittedName>
        <fullName evidence="2">Uncharacterized protein</fullName>
    </submittedName>
</protein>
<name>W9XG69_9EURO</name>
<feature type="transmembrane region" description="Helical" evidence="1">
    <location>
        <begin position="213"/>
        <end position="235"/>
    </location>
</feature>
<dbReference type="eggNOG" id="ENOG502SFBR">
    <property type="taxonomic scope" value="Eukaryota"/>
</dbReference>
<dbReference type="GeneID" id="19185180"/>
<dbReference type="RefSeq" id="XP_007739253.1">
    <property type="nucleotide sequence ID" value="XM_007741063.1"/>
</dbReference>
<dbReference type="EMBL" id="AMGX01000001">
    <property type="protein sequence ID" value="EXJ75936.1"/>
    <property type="molecule type" value="Genomic_DNA"/>
</dbReference>
<dbReference type="Proteomes" id="UP000019471">
    <property type="component" value="Unassembled WGS sequence"/>
</dbReference>
<organism evidence="2 3">
    <name type="scientific">Cladophialophora psammophila CBS 110553</name>
    <dbReference type="NCBI Taxonomy" id="1182543"/>
    <lineage>
        <taxon>Eukaryota</taxon>
        <taxon>Fungi</taxon>
        <taxon>Dikarya</taxon>
        <taxon>Ascomycota</taxon>
        <taxon>Pezizomycotina</taxon>
        <taxon>Eurotiomycetes</taxon>
        <taxon>Chaetothyriomycetidae</taxon>
        <taxon>Chaetothyriales</taxon>
        <taxon>Herpotrichiellaceae</taxon>
        <taxon>Cladophialophora</taxon>
    </lineage>
</organism>
<sequence length="348" mass="40715">MYIGIPLYVLVREFHPLQPALEIRHAFQTSHGPNGEKSYDRQQTWNPPIIMCIRNGELEKTVNQVRNNITGIFDKLLADPEKYRKWTTEYFEEKEEDFQTQILRVLGRYYRRDIEEHSTLKAALRLLWFEYLLLNKFTVPADAVLSLEANLGSKRPVGAPRHLHVIPDTINRFLKAIILPLAEKAAEKLIKNLHEMMFKMAVTQKMPQGRRDLVLCLLFVLVIFLGRTQVALLLLSHTPAPEIGMEYSQEQAESKIEEMEQIVGDYLLSFHRYTLSRMSSRSPVTASEYDSPSERHAREFDLENRLRKEVGGYACERPERLEPGDYQMNTFQYMNVRRLCWKVIDNLN</sequence>
<dbReference type="OrthoDB" id="4226666at2759"/>
<proteinExistence type="predicted"/>
<gene>
    <name evidence="2" type="ORF">A1O5_00444</name>
</gene>
<keyword evidence="1" id="KW-0812">Transmembrane</keyword>
<comment type="caution">
    <text evidence="2">The sequence shown here is derived from an EMBL/GenBank/DDBJ whole genome shotgun (WGS) entry which is preliminary data.</text>
</comment>
<reference evidence="2 3" key="1">
    <citation type="submission" date="2013-03" db="EMBL/GenBank/DDBJ databases">
        <title>The Genome Sequence of Cladophialophora psammophila CBS 110553.</title>
        <authorList>
            <consortium name="The Broad Institute Genomics Platform"/>
            <person name="Cuomo C."/>
            <person name="de Hoog S."/>
            <person name="Gorbushina A."/>
            <person name="Walker B."/>
            <person name="Young S.K."/>
            <person name="Zeng Q."/>
            <person name="Gargeya S."/>
            <person name="Fitzgerald M."/>
            <person name="Haas B."/>
            <person name="Abouelleil A."/>
            <person name="Allen A.W."/>
            <person name="Alvarado L."/>
            <person name="Arachchi H.M."/>
            <person name="Berlin A.M."/>
            <person name="Chapman S.B."/>
            <person name="Gainer-Dewar J."/>
            <person name="Goldberg J."/>
            <person name="Griggs A."/>
            <person name="Gujja S."/>
            <person name="Hansen M."/>
            <person name="Howarth C."/>
            <person name="Imamovic A."/>
            <person name="Ireland A."/>
            <person name="Larimer J."/>
            <person name="McCowan C."/>
            <person name="Murphy C."/>
            <person name="Pearson M."/>
            <person name="Poon T.W."/>
            <person name="Priest M."/>
            <person name="Roberts A."/>
            <person name="Saif S."/>
            <person name="Shea T."/>
            <person name="Sisk P."/>
            <person name="Sykes S."/>
            <person name="Wortman J."/>
            <person name="Nusbaum C."/>
            <person name="Birren B."/>
        </authorList>
    </citation>
    <scope>NUCLEOTIDE SEQUENCE [LARGE SCALE GENOMIC DNA]</scope>
    <source>
        <strain evidence="2 3">CBS 110553</strain>
    </source>
</reference>
<keyword evidence="1" id="KW-1133">Transmembrane helix</keyword>